<dbReference type="AlphaFoldDB" id="A0A382GPT5"/>
<dbReference type="EMBL" id="UINC01056303">
    <property type="protein sequence ID" value="SVB76171.1"/>
    <property type="molecule type" value="Genomic_DNA"/>
</dbReference>
<accession>A0A382GPT5</accession>
<gene>
    <name evidence="1" type="ORF">METZ01_LOCUS229025</name>
</gene>
<evidence type="ECO:0000313" key="1">
    <source>
        <dbReference type="EMBL" id="SVB76171.1"/>
    </source>
</evidence>
<reference evidence="1" key="1">
    <citation type="submission" date="2018-05" db="EMBL/GenBank/DDBJ databases">
        <authorList>
            <person name="Lanie J.A."/>
            <person name="Ng W.-L."/>
            <person name="Kazmierczak K.M."/>
            <person name="Andrzejewski T.M."/>
            <person name="Davidsen T.M."/>
            <person name="Wayne K.J."/>
            <person name="Tettelin H."/>
            <person name="Glass J.I."/>
            <person name="Rusch D."/>
            <person name="Podicherti R."/>
            <person name="Tsui H.-C.T."/>
            <person name="Winkler M.E."/>
        </authorList>
    </citation>
    <scope>NUCLEOTIDE SEQUENCE</scope>
</reference>
<feature type="non-terminal residue" evidence="1">
    <location>
        <position position="24"/>
    </location>
</feature>
<protein>
    <submittedName>
        <fullName evidence="1">Uncharacterized protein</fullName>
    </submittedName>
</protein>
<name>A0A382GPT5_9ZZZZ</name>
<organism evidence="1">
    <name type="scientific">marine metagenome</name>
    <dbReference type="NCBI Taxonomy" id="408172"/>
    <lineage>
        <taxon>unclassified sequences</taxon>
        <taxon>metagenomes</taxon>
        <taxon>ecological metagenomes</taxon>
    </lineage>
</organism>
<sequence>MAQLNADKCFIFTDTETTGLDINF</sequence>
<proteinExistence type="predicted"/>